<evidence type="ECO:0000256" key="1">
    <source>
        <dbReference type="ARBA" id="ARBA00009179"/>
    </source>
</evidence>
<dbReference type="CDD" id="cd06782">
    <property type="entry name" value="cpPDZ_CPP-like"/>
    <property type="match status" value="1"/>
</dbReference>
<keyword evidence="4 5" id="KW-0720">Serine protease</keyword>
<dbReference type="AlphaFoldDB" id="A0A1F8DHQ2"/>
<evidence type="ECO:0000256" key="3">
    <source>
        <dbReference type="ARBA" id="ARBA00022801"/>
    </source>
</evidence>
<dbReference type="Proteomes" id="UP000177596">
    <property type="component" value="Unassembled WGS sequence"/>
</dbReference>
<evidence type="ECO:0000313" key="7">
    <source>
        <dbReference type="EMBL" id="OGM88141.1"/>
    </source>
</evidence>
<comment type="caution">
    <text evidence="7">The sequence shown here is derived from an EMBL/GenBank/DDBJ whole genome shotgun (WGS) entry which is preliminary data.</text>
</comment>
<sequence>MIFCMRIKVGFSKARNFILILVFAVAVFAGGYRLGVQGYKAEVTKALQVNISRTLPPEKNVDFSLFWQIWDVLSEKYFDKSKLIPSQLVYGAISGMVSAVGDPYTMYLPPSQNKIVNDDLSGSFEGVGIEIGYKNTHLAVVSPLPGSPAEKAGVKPGDYIAHITDLKKQVDVDSSNLGLSQAVDYIRGPAGTVVTLTLVREGIPAPIVVDLTRVKLDIPSVILSWVGTGSTIANVKIAKFDSATPGEWDKVVREITDKCQTQKVACKGIIIDLRNNPGGYLQSAVEIASDFVPIDTTVVIQENGDGIRQEFKSDKLPRLKDYKVVVLVNGGSASASEILAGALRDNRGIKLVGDKSFGKGTIQEPVNISGGSGLHVTTAKWLTPNGTWVHEKGLIPDVEIANEDATVDAQLEAAVKLFE</sequence>
<gene>
    <name evidence="7" type="ORF">A2573_01885</name>
</gene>
<dbReference type="Pfam" id="PF17820">
    <property type="entry name" value="PDZ_6"/>
    <property type="match status" value="1"/>
</dbReference>
<feature type="domain" description="PDZ" evidence="6">
    <location>
        <begin position="121"/>
        <end position="201"/>
    </location>
</feature>
<dbReference type="CDD" id="cd07560">
    <property type="entry name" value="Peptidase_S41_CPP"/>
    <property type="match status" value="1"/>
</dbReference>
<evidence type="ECO:0000259" key="6">
    <source>
        <dbReference type="PROSITE" id="PS50106"/>
    </source>
</evidence>
<keyword evidence="2 5" id="KW-0645">Protease</keyword>
<dbReference type="Gene3D" id="3.30.750.44">
    <property type="match status" value="1"/>
</dbReference>
<accession>A0A1F8DHQ2</accession>
<evidence type="ECO:0000256" key="5">
    <source>
        <dbReference type="RuleBase" id="RU004404"/>
    </source>
</evidence>
<evidence type="ECO:0000313" key="8">
    <source>
        <dbReference type="Proteomes" id="UP000177596"/>
    </source>
</evidence>
<comment type="similarity">
    <text evidence="1 5">Belongs to the peptidase S41A family.</text>
</comment>
<dbReference type="NCBIfam" id="TIGR00225">
    <property type="entry name" value="prc"/>
    <property type="match status" value="1"/>
</dbReference>
<dbReference type="PROSITE" id="PS50106">
    <property type="entry name" value="PDZ"/>
    <property type="match status" value="1"/>
</dbReference>
<dbReference type="GO" id="GO:0004175">
    <property type="term" value="F:endopeptidase activity"/>
    <property type="evidence" value="ECO:0007669"/>
    <property type="project" value="TreeGrafter"/>
</dbReference>
<dbReference type="SMART" id="SM00228">
    <property type="entry name" value="PDZ"/>
    <property type="match status" value="1"/>
</dbReference>
<reference evidence="7 8" key="1">
    <citation type="journal article" date="2016" name="Nat. Commun.">
        <title>Thousands of microbial genomes shed light on interconnected biogeochemical processes in an aquifer system.</title>
        <authorList>
            <person name="Anantharaman K."/>
            <person name="Brown C.T."/>
            <person name="Hug L.A."/>
            <person name="Sharon I."/>
            <person name="Castelle C.J."/>
            <person name="Probst A.J."/>
            <person name="Thomas B.C."/>
            <person name="Singh A."/>
            <person name="Wilkins M.J."/>
            <person name="Karaoz U."/>
            <person name="Brodie E.L."/>
            <person name="Williams K.H."/>
            <person name="Hubbard S.S."/>
            <person name="Banfield J.F."/>
        </authorList>
    </citation>
    <scope>NUCLEOTIDE SEQUENCE [LARGE SCALE GENOMIC DNA]</scope>
</reference>
<evidence type="ECO:0000256" key="4">
    <source>
        <dbReference type="ARBA" id="ARBA00022825"/>
    </source>
</evidence>
<dbReference type="InterPro" id="IPR029045">
    <property type="entry name" value="ClpP/crotonase-like_dom_sf"/>
</dbReference>
<dbReference type="InterPro" id="IPR036034">
    <property type="entry name" value="PDZ_sf"/>
</dbReference>
<dbReference type="Pfam" id="PF03572">
    <property type="entry name" value="Peptidase_S41"/>
    <property type="match status" value="1"/>
</dbReference>
<proteinExistence type="inferred from homology"/>
<protein>
    <recommendedName>
        <fullName evidence="6">PDZ domain-containing protein</fullName>
    </recommendedName>
</protein>
<dbReference type="Pfam" id="PF22694">
    <property type="entry name" value="CtpB_N-like"/>
    <property type="match status" value="1"/>
</dbReference>
<dbReference type="GO" id="GO:0007165">
    <property type="term" value="P:signal transduction"/>
    <property type="evidence" value="ECO:0007669"/>
    <property type="project" value="TreeGrafter"/>
</dbReference>
<dbReference type="InterPro" id="IPR001478">
    <property type="entry name" value="PDZ"/>
</dbReference>
<evidence type="ECO:0000256" key="2">
    <source>
        <dbReference type="ARBA" id="ARBA00022670"/>
    </source>
</evidence>
<dbReference type="InterPro" id="IPR005151">
    <property type="entry name" value="Tail-specific_protease"/>
</dbReference>
<dbReference type="GO" id="GO:0030288">
    <property type="term" value="C:outer membrane-bounded periplasmic space"/>
    <property type="evidence" value="ECO:0007669"/>
    <property type="project" value="TreeGrafter"/>
</dbReference>
<dbReference type="SUPFAM" id="SSF50156">
    <property type="entry name" value="PDZ domain-like"/>
    <property type="match status" value="1"/>
</dbReference>
<dbReference type="InterPro" id="IPR004447">
    <property type="entry name" value="Peptidase_S41A"/>
</dbReference>
<dbReference type="Gene3D" id="3.90.226.10">
    <property type="entry name" value="2-enoyl-CoA Hydratase, Chain A, domain 1"/>
    <property type="match status" value="1"/>
</dbReference>
<keyword evidence="3 5" id="KW-0378">Hydrolase</keyword>
<dbReference type="PANTHER" id="PTHR32060">
    <property type="entry name" value="TAIL-SPECIFIC PROTEASE"/>
    <property type="match status" value="1"/>
</dbReference>
<dbReference type="PANTHER" id="PTHR32060:SF30">
    <property type="entry name" value="CARBOXY-TERMINAL PROCESSING PROTEASE CTPA"/>
    <property type="match status" value="1"/>
</dbReference>
<dbReference type="InterPro" id="IPR055210">
    <property type="entry name" value="CtpA/B_N"/>
</dbReference>
<dbReference type="GO" id="GO:0008236">
    <property type="term" value="F:serine-type peptidase activity"/>
    <property type="evidence" value="ECO:0007669"/>
    <property type="project" value="UniProtKB-KW"/>
</dbReference>
<organism evidence="7 8">
    <name type="scientific">Candidatus Woesebacteria bacterium RIFOXYD1_FULL_43_18</name>
    <dbReference type="NCBI Taxonomy" id="1802551"/>
    <lineage>
        <taxon>Bacteria</taxon>
        <taxon>Candidatus Woeseibacteriota</taxon>
    </lineage>
</organism>
<dbReference type="InterPro" id="IPR041489">
    <property type="entry name" value="PDZ_6"/>
</dbReference>
<dbReference type="SMART" id="SM00245">
    <property type="entry name" value="TSPc"/>
    <property type="match status" value="1"/>
</dbReference>
<dbReference type="SUPFAM" id="SSF52096">
    <property type="entry name" value="ClpP/crotonase"/>
    <property type="match status" value="1"/>
</dbReference>
<dbReference type="EMBL" id="MGIL01000015">
    <property type="protein sequence ID" value="OGM88141.1"/>
    <property type="molecule type" value="Genomic_DNA"/>
</dbReference>
<dbReference type="GO" id="GO:0006508">
    <property type="term" value="P:proteolysis"/>
    <property type="evidence" value="ECO:0007669"/>
    <property type="project" value="UniProtKB-KW"/>
</dbReference>
<name>A0A1F8DHQ2_9BACT</name>
<dbReference type="Gene3D" id="2.30.42.10">
    <property type="match status" value="1"/>
</dbReference>